<evidence type="ECO:0000313" key="3">
    <source>
        <dbReference type="Proteomes" id="UP001140453"/>
    </source>
</evidence>
<feature type="compositionally biased region" description="Basic and acidic residues" evidence="1">
    <location>
        <begin position="46"/>
        <end position="61"/>
    </location>
</feature>
<feature type="compositionally biased region" description="Basic and acidic residues" evidence="1">
    <location>
        <begin position="70"/>
        <end position="92"/>
    </location>
</feature>
<feature type="compositionally biased region" description="Gly residues" evidence="1">
    <location>
        <begin position="108"/>
        <end position="126"/>
    </location>
</feature>
<feature type="region of interest" description="Disordered" evidence="1">
    <location>
        <begin position="34"/>
        <end position="147"/>
    </location>
</feature>
<gene>
    <name evidence="2" type="ORF">N0V93_004716</name>
</gene>
<sequence>MLQRSTRSLNVYIHTAVLNILESFSSTLQIMSTKDSSVSASDSADAEPKKSWYRRYQDAKSGRNNPISDEDLKKYTGKTKEELNEWSKDRPHVGGNRNAGSITAGPASGFGGMGAAGGLGGWGPGAKGDLKFPPQVAQAKTVEDEEE</sequence>
<keyword evidence="3" id="KW-1185">Reference proteome</keyword>
<organism evidence="2 3">
    <name type="scientific">Gnomoniopsis smithogilvyi</name>
    <dbReference type="NCBI Taxonomy" id="1191159"/>
    <lineage>
        <taxon>Eukaryota</taxon>
        <taxon>Fungi</taxon>
        <taxon>Dikarya</taxon>
        <taxon>Ascomycota</taxon>
        <taxon>Pezizomycotina</taxon>
        <taxon>Sordariomycetes</taxon>
        <taxon>Sordariomycetidae</taxon>
        <taxon>Diaporthales</taxon>
        <taxon>Gnomoniaceae</taxon>
        <taxon>Gnomoniopsis</taxon>
    </lineage>
</organism>
<accession>A0A9W9CXF6</accession>
<dbReference type="Proteomes" id="UP001140453">
    <property type="component" value="Unassembled WGS sequence"/>
</dbReference>
<protein>
    <submittedName>
        <fullName evidence="2">Uncharacterized protein</fullName>
    </submittedName>
</protein>
<evidence type="ECO:0000313" key="2">
    <source>
        <dbReference type="EMBL" id="KAJ4391101.1"/>
    </source>
</evidence>
<comment type="caution">
    <text evidence="2">The sequence shown here is derived from an EMBL/GenBank/DDBJ whole genome shotgun (WGS) entry which is preliminary data.</text>
</comment>
<proteinExistence type="predicted"/>
<evidence type="ECO:0000256" key="1">
    <source>
        <dbReference type="SAM" id="MobiDB-lite"/>
    </source>
</evidence>
<dbReference type="AlphaFoldDB" id="A0A9W9CXF6"/>
<dbReference type="EMBL" id="JAPEVB010000003">
    <property type="protein sequence ID" value="KAJ4391101.1"/>
    <property type="molecule type" value="Genomic_DNA"/>
</dbReference>
<name>A0A9W9CXF6_9PEZI</name>
<reference evidence="2" key="1">
    <citation type="submission" date="2022-10" db="EMBL/GenBank/DDBJ databases">
        <title>Tapping the CABI collections for fungal endophytes: first genome assemblies for Collariella, Neodidymelliopsis, Ascochyta clinopodiicola, Didymella pomorum, Didymosphaeria variabile, Neocosmospora piperis and Neocucurbitaria cava.</title>
        <authorList>
            <person name="Hill R."/>
        </authorList>
    </citation>
    <scope>NUCLEOTIDE SEQUENCE</scope>
    <source>
        <strain evidence="2">IMI 355082</strain>
    </source>
</reference>
<dbReference type="OrthoDB" id="4837859at2759"/>